<accession>A0A8S2G040</accession>
<protein>
    <submittedName>
        <fullName evidence="5">Uncharacterized protein</fullName>
    </submittedName>
</protein>
<feature type="non-terminal residue" evidence="5">
    <location>
        <position position="1"/>
    </location>
</feature>
<dbReference type="PANTHER" id="PTHR21281">
    <property type="entry name" value="CYTOCHROME B5 DOMAIN-CONTAINING PROTEIN 1"/>
    <property type="match status" value="1"/>
</dbReference>
<reference evidence="5" key="1">
    <citation type="submission" date="2021-02" db="EMBL/GenBank/DDBJ databases">
        <authorList>
            <person name="Nowell W R."/>
        </authorList>
    </citation>
    <scope>NUCLEOTIDE SEQUENCE</scope>
</reference>
<evidence type="ECO:0000256" key="1">
    <source>
        <dbReference type="ARBA" id="ARBA00022617"/>
    </source>
</evidence>
<dbReference type="GO" id="GO:0046872">
    <property type="term" value="F:metal ion binding"/>
    <property type="evidence" value="ECO:0007669"/>
    <property type="project" value="UniProtKB-KW"/>
</dbReference>
<evidence type="ECO:0000313" key="7">
    <source>
        <dbReference type="Proteomes" id="UP000677228"/>
    </source>
</evidence>
<evidence type="ECO:0000256" key="4">
    <source>
        <dbReference type="ARBA" id="ARBA00038168"/>
    </source>
</evidence>
<evidence type="ECO:0000256" key="2">
    <source>
        <dbReference type="ARBA" id="ARBA00022723"/>
    </source>
</evidence>
<keyword evidence="2" id="KW-0479">Metal-binding</keyword>
<sequence length="48" mass="5676">DGRVLDMEKTLDGNGIVDDDMDFERLKMRDDTYLQSIILYYNDDLTED</sequence>
<evidence type="ECO:0000256" key="3">
    <source>
        <dbReference type="ARBA" id="ARBA00023004"/>
    </source>
</evidence>
<organism evidence="5 7">
    <name type="scientific">Didymodactylos carnosus</name>
    <dbReference type="NCBI Taxonomy" id="1234261"/>
    <lineage>
        <taxon>Eukaryota</taxon>
        <taxon>Metazoa</taxon>
        <taxon>Spiralia</taxon>
        <taxon>Gnathifera</taxon>
        <taxon>Rotifera</taxon>
        <taxon>Eurotatoria</taxon>
        <taxon>Bdelloidea</taxon>
        <taxon>Philodinida</taxon>
        <taxon>Philodinidae</taxon>
        <taxon>Didymodactylos</taxon>
    </lineage>
</organism>
<keyword evidence="3" id="KW-0408">Iron</keyword>
<dbReference type="Proteomes" id="UP000677228">
    <property type="component" value="Unassembled WGS sequence"/>
</dbReference>
<dbReference type="EMBL" id="CAJOBA010074569">
    <property type="protein sequence ID" value="CAF4410349.1"/>
    <property type="molecule type" value="Genomic_DNA"/>
</dbReference>
<dbReference type="Proteomes" id="UP000682733">
    <property type="component" value="Unassembled WGS sequence"/>
</dbReference>
<gene>
    <name evidence="5" type="ORF">OVA965_LOCUS42131</name>
    <name evidence="6" type="ORF">TMI583_LOCUS43946</name>
</gene>
<dbReference type="EMBL" id="CAJNOK010050760">
    <property type="protein sequence ID" value="CAF1601630.1"/>
    <property type="molecule type" value="Genomic_DNA"/>
</dbReference>
<evidence type="ECO:0000313" key="5">
    <source>
        <dbReference type="EMBL" id="CAF1601630.1"/>
    </source>
</evidence>
<proteinExistence type="inferred from homology"/>
<dbReference type="InterPro" id="IPR052320">
    <property type="entry name" value="Cytochrome_b5_domain"/>
</dbReference>
<comment type="caution">
    <text evidence="5">The sequence shown here is derived from an EMBL/GenBank/DDBJ whole genome shotgun (WGS) entry which is preliminary data.</text>
</comment>
<name>A0A8S2G040_9BILA</name>
<evidence type="ECO:0000313" key="6">
    <source>
        <dbReference type="EMBL" id="CAF4410349.1"/>
    </source>
</evidence>
<keyword evidence="1" id="KW-0349">Heme</keyword>
<comment type="similarity">
    <text evidence="4">Belongs to the cytochrome b5 family.</text>
</comment>
<dbReference type="AlphaFoldDB" id="A0A8S2G040"/>
<dbReference type="PANTHER" id="PTHR21281:SF0">
    <property type="entry name" value="CYTOCHROME B5 DOMAIN-CONTAINING PROTEIN 1"/>
    <property type="match status" value="1"/>
</dbReference>